<evidence type="ECO:0000259" key="6">
    <source>
        <dbReference type="PROSITE" id="PS51007"/>
    </source>
</evidence>
<evidence type="ECO:0000313" key="8">
    <source>
        <dbReference type="Proteomes" id="UP000646365"/>
    </source>
</evidence>
<keyword evidence="3 4" id="KW-0408">Iron</keyword>
<dbReference type="GO" id="GO:0020037">
    <property type="term" value="F:heme binding"/>
    <property type="evidence" value="ECO:0007669"/>
    <property type="project" value="InterPro"/>
</dbReference>
<name>A0A8J2YU24_9PROT</name>
<feature type="chain" id="PRO_5035301452" description="Cytochrome c domain-containing protein" evidence="5">
    <location>
        <begin position="23"/>
        <end position="108"/>
    </location>
</feature>
<evidence type="ECO:0000313" key="7">
    <source>
        <dbReference type="EMBL" id="GGF20688.1"/>
    </source>
</evidence>
<dbReference type="GO" id="GO:0046872">
    <property type="term" value="F:metal ion binding"/>
    <property type="evidence" value="ECO:0007669"/>
    <property type="project" value="UniProtKB-KW"/>
</dbReference>
<dbReference type="EMBL" id="BMJQ01000007">
    <property type="protein sequence ID" value="GGF20688.1"/>
    <property type="molecule type" value="Genomic_DNA"/>
</dbReference>
<reference evidence="7" key="1">
    <citation type="journal article" date="2014" name="Int. J. Syst. Evol. Microbiol.">
        <title>Complete genome sequence of Corynebacterium casei LMG S-19264T (=DSM 44701T), isolated from a smear-ripened cheese.</title>
        <authorList>
            <consortium name="US DOE Joint Genome Institute (JGI-PGF)"/>
            <person name="Walter F."/>
            <person name="Albersmeier A."/>
            <person name="Kalinowski J."/>
            <person name="Ruckert C."/>
        </authorList>
    </citation>
    <scope>NUCLEOTIDE SEQUENCE</scope>
    <source>
        <strain evidence="7">CGMCC 1.15725</strain>
    </source>
</reference>
<keyword evidence="8" id="KW-1185">Reference proteome</keyword>
<dbReference type="InterPro" id="IPR036909">
    <property type="entry name" value="Cyt_c-like_dom_sf"/>
</dbReference>
<dbReference type="SUPFAM" id="SSF46626">
    <property type="entry name" value="Cytochrome c"/>
    <property type="match status" value="1"/>
</dbReference>
<sequence>MSNKILPVALLLGAILSSAAWAQSALTLKSVSVDLPAGDGQFAGDGADAINNNCTACHSPGMVLNQPNMSKTAWEGEVHKMINIFEAPVDDKDVAPIVAYLTKNKGAN</sequence>
<evidence type="ECO:0000256" key="5">
    <source>
        <dbReference type="SAM" id="SignalP"/>
    </source>
</evidence>
<evidence type="ECO:0000256" key="4">
    <source>
        <dbReference type="PROSITE-ProRule" id="PRU00433"/>
    </source>
</evidence>
<dbReference type="PROSITE" id="PS51007">
    <property type="entry name" value="CYTC"/>
    <property type="match status" value="1"/>
</dbReference>
<proteinExistence type="predicted"/>
<evidence type="ECO:0000256" key="1">
    <source>
        <dbReference type="ARBA" id="ARBA00022617"/>
    </source>
</evidence>
<organism evidence="7 8">
    <name type="scientific">Aliidongia dinghuensis</name>
    <dbReference type="NCBI Taxonomy" id="1867774"/>
    <lineage>
        <taxon>Bacteria</taxon>
        <taxon>Pseudomonadati</taxon>
        <taxon>Pseudomonadota</taxon>
        <taxon>Alphaproteobacteria</taxon>
        <taxon>Rhodospirillales</taxon>
        <taxon>Dongiaceae</taxon>
        <taxon>Aliidongia</taxon>
    </lineage>
</organism>
<dbReference type="Gene3D" id="1.10.760.10">
    <property type="entry name" value="Cytochrome c-like domain"/>
    <property type="match status" value="1"/>
</dbReference>
<dbReference type="InterPro" id="IPR009056">
    <property type="entry name" value="Cyt_c-like_dom"/>
</dbReference>
<gene>
    <name evidence="7" type="ORF">GCM10011611_28440</name>
</gene>
<keyword evidence="2 4" id="KW-0479">Metal-binding</keyword>
<dbReference type="Proteomes" id="UP000646365">
    <property type="component" value="Unassembled WGS sequence"/>
</dbReference>
<reference evidence="7" key="2">
    <citation type="submission" date="2020-09" db="EMBL/GenBank/DDBJ databases">
        <authorList>
            <person name="Sun Q."/>
            <person name="Zhou Y."/>
        </authorList>
    </citation>
    <scope>NUCLEOTIDE SEQUENCE</scope>
    <source>
        <strain evidence="7">CGMCC 1.15725</strain>
    </source>
</reference>
<comment type="caution">
    <text evidence="7">The sequence shown here is derived from an EMBL/GenBank/DDBJ whole genome shotgun (WGS) entry which is preliminary data.</text>
</comment>
<accession>A0A8J2YU24</accession>
<evidence type="ECO:0000256" key="3">
    <source>
        <dbReference type="ARBA" id="ARBA00023004"/>
    </source>
</evidence>
<dbReference type="RefSeq" id="WP_189046834.1">
    <property type="nucleotide sequence ID" value="NZ_BMJQ01000007.1"/>
</dbReference>
<keyword evidence="1 4" id="KW-0349">Heme</keyword>
<dbReference type="AlphaFoldDB" id="A0A8J2YU24"/>
<dbReference type="GO" id="GO:0009055">
    <property type="term" value="F:electron transfer activity"/>
    <property type="evidence" value="ECO:0007669"/>
    <property type="project" value="InterPro"/>
</dbReference>
<feature type="domain" description="Cytochrome c" evidence="6">
    <location>
        <begin position="33"/>
        <end position="108"/>
    </location>
</feature>
<keyword evidence="5" id="KW-0732">Signal</keyword>
<feature type="signal peptide" evidence="5">
    <location>
        <begin position="1"/>
        <end position="22"/>
    </location>
</feature>
<evidence type="ECO:0000256" key="2">
    <source>
        <dbReference type="ARBA" id="ARBA00022723"/>
    </source>
</evidence>
<protein>
    <recommendedName>
        <fullName evidence="6">Cytochrome c domain-containing protein</fullName>
    </recommendedName>
</protein>